<keyword evidence="9" id="KW-1185">Reference proteome</keyword>
<evidence type="ECO:0000256" key="1">
    <source>
        <dbReference type="ARBA" id="ARBA00004127"/>
    </source>
</evidence>
<evidence type="ECO:0000256" key="5">
    <source>
        <dbReference type="ARBA" id="ARBA00023136"/>
    </source>
</evidence>
<feature type="transmembrane region" description="Helical" evidence="6">
    <location>
        <begin position="256"/>
        <end position="282"/>
    </location>
</feature>
<evidence type="ECO:0000259" key="7">
    <source>
        <dbReference type="PROSITE" id="PS50850"/>
    </source>
</evidence>
<accession>A0A9W4UUD5</accession>
<feature type="transmembrane region" description="Helical" evidence="6">
    <location>
        <begin position="228"/>
        <end position="250"/>
    </location>
</feature>
<name>A0A9W4UUD5_9PLEO</name>
<feature type="transmembrane region" description="Helical" evidence="6">
    <location>
        <begin position="191"/>
        <end position="213"/>
    </location>
</feature>
<organism evidence="8 9">
    <name type="scientific">Periconia digitata</name>
    <dbReference type="NCBI Taxonomy" id="1303443"/>
    <lineage>
        <taxon>Eukaryota</taxon>
        <taxon>Fungi</taxon>
        <taxon>Dikarya</taxon>
        <taxon>Ascomycota</taxon>
        <taxon>Pezizomycotina</taxon>
        <taxon>Dothideomycetes</taxon>
        <taxon>Pleosporomycetidae</taxon>
        <taxon>Pleosporales</taxon>
        <taxon>Massarineae</taxon>
        <taxon>Periconiaceae</taxon>
        <taxon>Periconia</taxon>
    </lineage>
</organism>
<comment type="subcellular location">
    <subcellularLocation>
        <location evidence="1">Endomembrane system</location>
        <topology evidence="1">Multi-pass membrane protein</topology>
    </subcellularLocation>
</comment>
<feature type="transmembrane region" description="Helical" evidence="6">
    <location>
        <begin position="362"/>
        <end position="380"/>
    </location>
</feature>
<reference evidence="8" key="1">
    <citation type="submission" date="2023-01" db="EMBL/GenBank/DDBJ databases">
        <authorList>
            <person name="Van Ghelder C."/>
            <person name="Rancurel C."/>
        </authorList>
    </citation>
    <scope>NUCLEOTIDE SEQUENCE</scope>
    <source>
        <strain evidence="8">CNCM I-4278</strain>
    </source>
</reference>
<dbReference type="PANTHER" id="PTHR23501:SF191">
    <property type="entry name" value="VACUOLAR BASIC AMINO ACID TRANSPORTER 4"/>
    <property type="match status" value="1"/>
</dbReference>
<dbReference type="SUPFAM" id="SSF103473">
    <property type="entry name" value="MFS general substrate transporter"/>
    <property type="match status" value="1"/>
</dbReference>
<dbReference type="Pfam" id="PF07690">
    <property type="entry name" value="MFS_1"/>
    <property type="match status" value="1"/>
</dbReference>
<dbReference type="InterPro" id="IPR011701">
    <property type="entry name" value="MFS"/>
</dbReference>
<keyword evidence="2" id="KW-0813">Transport</keyword>
<evidence type="ECO:0000256" key="6">
    <source>
        <dbReference type="SAM" id="Phobius"/>
    </source>
</evidence>
<feature type="transmembrane region" description="Helical" evidence="6">
    <location>
        <begin position="162"/>
        <end position="185"/>
    </location>
</feature>
<dbReference type="InterPro" id="IPR036259">
    <property type="entry name" value="MFS_trans_sf"/>
</dbReference>
<dbReference type="Gene3D" id="1.20.1250.20">
    <property type="entry name" value="MFS general substrate transporter like domains"/>
    <property type="match status" value="2"/>
</dbReference>
<feature type="domain" description="Major facilitator superfamily (MFS) profile" evidence="7">
    <location>
        <begin position="40"/>
        <end position="525"/>
    </location>
</feature>
<feature type="transmembrane region" description="Helical" evidence="6">
    <location>
        <begin position="429"/>
        <end position="448"/>
    </location>
</feature>
<protein>
    <recommendedName>
        <fullName evidence="7">Major facilitator superfamily (MFS) profile domain-containing protein</fullName>
    </recommendedName>
</protein>
<dbReference type="OrthoDB" id="3437016at2759"/>
<dbReference type="GO" id="GO:0000329">
    <property type="term" value="C:fungal-type vacuole membrane"/>
    <property type="evidence" value="ECO:0007669"/>
    <property type="project" value="TreeGrafter"/>
</dbReference>
<evidence type="ECO:0000313" key="9">
    <source>
        <dbReference type="Proteomes" id="UP001152607"/>
    </source>
</evidence>
<evidence type="ECO:0000256" key="4">
    <source>
        <dbReference type="ARBA" id="ARBA00022989"/>
    </source>
</evidence>
<dbReference type="EMBL" id="CAOQHR010000011">
    <property type="protein sequence ID" value="CAI6341126.1"/>
    <property type="molecule type" value="Genomic_DNA"/>
</dbReference>
<evidence type="ECO:0000256" key="2">
    <source>
        <dbReference type="ARBA" id="ARBA00022448"/>
    </source>
</evidence>
<dbReference type="InterPro" id="IPR020846">
    <property type="entry name" value="MFS_dom"/>
</dbReference>
<feature type="transmembrane region" description="Helical" evidence="6">
    <location>
        <begin position="392"/>
        <end position="417"/>
    </location>
</feature>
<dbReference type="PANTHER" id="PTHR23501">
    <property type="entry name" value="MAJOR FACILITATOR SUPERFAMILY"/>
    <property type="match status" value="1"/>
</dbReference>
<feature type="transmembrane region" description="Helical" evidence="6">
    <location>
        <begin position="495"/>
        <end position="518"/>
    </location>
</feature>
<keyword evidence="5 6" id="KW-0472">Membrane</keyword>
<proteinExistence type="predicted"/>
<dbReference type="GO" id="GO:0012505">
    <property type="term" value="C:endomembrane system"/>
    <property type="evidence" value="ECO:0007669"/>
    <property type="project" value="UniProtKB-SubCell"/>
</dbReference>
<keyword evidence="4 6" id="KW-1133">Transmembrane helix</keyword>
<evidence type="ECO:0000256" key="3">
    <source>
        <dbReference type="ARBA" id="ARBA00022692"/>
    </source>
</evidence>
<feature type="transmembrane region" description="Helical" evidence="6">
    <location>
        <begin position="75"/>
        <end position="93"/>
    </location>
</feature>
<feature type="transmembrane region" description="Helical" evidence="6">
    <location>
        <begin position="37"/>
        <end position="63"/>
    </location>
</feature>
<keyword evidence="3 6" id="KW-0812">Transmembrane</keyword>
<feature type="transmembrane region" description="Helical" evidence="6">
    <location>
        <begin position="303"/>
        <end position="325"/>
    </location>
</feature>
<dbReference type="GO" id="GO:0015174">
    <property type="term" value="F:basic amino acid transmembrane transporter activity"/>
    <property type="evidence" value="ECO:0007669"/>
    <property type="project" value="TreeGrafter"/>
</dbReference>
<dbReference type="Proteomes" id="UP001152607">
    <property type="component" value="Unassembled WGS sequence"/>
</dbReference>
<sequence length="536" mass="57476">MSTQERAPLLADDQEHGQEANSRAASIQVHQVPTRRLALILGSIWIGVVFTAIDATVMATLLLPMTTDFNSLKTLSWLGSSFLIAATAGIPLAGRLTDIFGRRAGAVLCNLVFALGTLLCGLAPNEATLVLGRVLAGLGAGPLRTISSFVSSDLVPTKKRGLVQGINLVFMGAGTAFGGFFGGWMNRLLGWRWAFLIQVPFLLLGTFLVYLFLDTPRKLSDVPPLRRIDWLGCSTLVSSLTLLLVGLNAGGNLVPWFHPLLLVTIPLSVVALVAFVCIEYAWAAEPILPLHMFANRTVSASCLTYFFAHMASFGIIYFIPVYAQIKGHTSTQAGLQFIPQAAGNATGAVLAGIIIRQTGRYLMLNAVSQLCLLLAAILFFTLRDSTPAWHPFAYLALHGFGFGIMLVVAFIALLSAIPHSEQAVGTSALIALGSEGSTLGVSICSTVFQNVLQTNLYNRLGDSKEATDIIKRVRDSFGAVPTVDPAIRPLVQESFMASVQAVFALTLGLNLLASILSFTMKQNTLHNRISRTDEAS</sequence>
<evidence type="ECO:0000313" key="8">
    <source>
        <dbReference type="EMBL" id="CAI6341126.1"/>
    </source>
</evidence>
<comment type="caution">
    <text evidence="8">The sequence shown here is derived from an EMBL/GenBank/DDBJ whole genome shotgun (WGS) entry which is preliminary data.</text>
</comment>
<feature type="transmembrane region" description="Helical" evidence="6">
    <location>
        <begin position="105"/>
        <end position="124"/>
    </location>
</feature>
<dbReference type="PROSITE" id="PS50850">
    <property type="entry name" value="MFS"/>
    <property type="match status" value="1"/>
</dbReference>
<dbReference type="AlphaFoldDB" id="A0A9W4UUD5"/>
<gene>
    <name evidence="8" type="ORF">PDIGIT_LOCUS14318</name>
</gene>